<proteinExistence type="predicted"/>
<gene>
    <name evidence="2" type="ORF">H6G97_31625</name>
</gene>
<evidence type="ECO:0008006" key="4">
    <source>
        <dbReference type="Google" id="ProtNLM"/>
    </source>
</evidence>
<dbReference type="EMBL" id="JACJSI010000118">
    <property type="protein sequence ID" value="MBD2533855.1"/>
    <property type="molecule type" value="Genomic_DNA"/>
</dbReference>
<evidence type="ECO:0000313" key="3">
    <source>
        <dbReference type="Proteomes" id="UP000623440"/>
    </source>
</evidence>
<organism evidence="2 3">
    <name type="scientific">Nostoc flagelliforme FACHB-838</name>
    <dbReference type="NCBI Taxonomy" id="2692904"/>
    <lineage>
        <taxon>Bacteria</taxon>
        <taxon>Bacillati</taxon>
        <taxon>Cyanobacteriota</taxon>
        <taxon>Cyanophyceae</taxon>
        <taxon>Nostocales</taxon>
        <taxon>Nostocaceae</taxon>
        <taxon>Nostoc</taxon>
    </lineage>
</organism>
<accession>A0ABR8DY51</accession>
<evidence type="ECO:0000256" key="1">
    <source>
        <dbReference type="SAM" id="Phobius"/>
    </source>
</evidence>
<comment type="caution">
    <text evidence="2">The sequence shown here is derived from an EMBL/GenBank/DDBJ whole genome shotgun (WGS) entry which is preliminary data.</text>
</comment>
<feature type="transmembrane region" description="Helical" evidence="1">
    <location>
        <begin position="21"/>
        <end position="44"/>
    </location>
</feature>
<dbReference type="RefSeq" id="WP_190944395.1">
    <property type="nucleotide sequence ID" value="NZ_JACJSI010000118.1"/>
</dbReference>
<evidence type="ECO:0000313" key="2">
    <source>
        <dbReference type="EMBL" id="MBD2533855.1"/>
    </source>
</evidence>
<keyword evidence="1" id="KW-1133">Transmembrane helix</keyword>
<keyword evidence="1" id="KW-0472">Membrane</keyword>
<keyword evidence="1" id="KW-0812">Transmembrane</keyword>
<dbReference type="Proteomes" id="UP000623440">
    <property type="component" value="Unassembled WGS sequence"/>
</dbReference>
<name>A0ABR8DY51_9NOSO</name>
<reference evidence="2 3" key="1">
    <citation type="journal article" date="2020" name="ISME J.">
        <title>Comparative genomics reveals insights into cyanobacterial evolution and habitat adaptation.</title>
        <authorList>
            <person name="Chen M.Y."/>
            <person name="Teng W.K."/>
            <person name="Zhao L."/>
            <person name="Hu C.X."/>
            <person name="Zhou Y.K."/>
            <person name="Han B.P."/>
            <person name="Song L.R."/>
            <person name="Shu W.S."/>
        </authorList>
    </citation>
    <scope>NUCLEOTIDE SEQUENCE [LARGE SCALE GENOMIC DNA]</scope>
    <source>
        <strain evidence="2 3">FACHB-838</strain>
    </source>
</reference>
<sequence length="62" mass="6793">MKPRLEEQVARISLSGQRRTLRGVGIAATLFLGDPCHVLIATLVGSARTNLKNPKLLKERTP</sequence>
<protein>
    <recommendedName>
        <fullName evidence="4">Transposase</fullName>
    </recommendedName>
</protein>
<keyword evidence="3" id="KW-1185">Reference proteome</keyword>